<dbReference type="Gene3D" id="3.40.50.1110">
    <property type="entry name" value="SGNH hydrolase"/>
    <property type="match status" value="1"/>
</dbReference>
<dbReference type="Proteomes" id="UP001441944">
    <property type="component" value="Unassembled WGS sequence"/>
</dbReference>
<dbReference type="EMBL" id="BAABWU010000004">
    <property type="protein sequence ID" value="GAA6196001.1"/>
    <property type="molecule type" value="Genomic_DNA"/>
</dbReference>
<evidence type="ECO:0008006" key="3">
    <source>
        <dbReference type="Google" id="ProtNLM"/>
    </source>
</evidence>
<protein>
    <recommendedName>
        <fullName evidence="3">SGNH/GDSL hydrolase family protein</fullName>
    </recommendedName>
</protein>
<dbReference type="RefSeq" id="WP_353398394.1">
    <property type="nucleotide sequence ID" value="NZ_BAABWU010000004.1"/>
</dbReference>
<accession>A0ABQ0AJG0</accession>
<comment type="caution">
    <text evidence="1">The sequence shown here is derived from an EMBL/GenBank/DDBJ whole genome shotgun (WGS) entry which is preliminary data.</text>
</comment>
<proteinExistence type="predicted"/>
<gene>
    <name evidence="1" type="ORF">NBRC116598_14450</name>
</gene>
<sequence>MISRRVLLAVPALLALWPLARWWRPRALPPVPVLAPPQGPLRVYHLGHSLVGPDMPHMLAQLAPQGHRWNSQLGSGTNLKQHWEPDLAILDFETSNQPPAFRAAREAIGSGDYDAVVLTEMVELRDAIRYFDGAEYFHRWASLARAGAAKTRVYLYETWHHLNDPEGWDSRIASDLDRLWLQQLTGTDSRAVPDRPAYLIPAGQVMAAVARAAKAGEIDGLNAREDLFARSETGALDTIHINDLGAYVVALTHFAVLYQRAPLGLPHQLSRADGSAAQSLSATAAEQVQRIVWQVVLAQPRTGLALAAQAGGGA</sequence>
<evidence type="ECO:0000313" key="2">
    <source>
        <dbReference type="Proteomes" id="UP001441944"/>
    </source>
</evidence>
<dbReference type="InterPro" id="IPR036514">
    <property type="entry name" value="SGNH_hydro_sf"/>
</dbReference>
<reference evidence="1 2" key="1">
    <citation type="submission" date="2024-04" db="EMBL/GenBank/DDBJ databases">
        <title>Draft genome sequence of Pseudophaeobacter arcticus NBRC 116598.</title>
        <authorList>
            <person name="Miyakawa T."/>
            <person name="Kusuya Y."/>
            <person name="Miura T."/>
        </authorList>
    </citation>
    <scope>NUCLEOTIDE SEQUENCE [LARGE SCALE GENOMIC DNA]</scope>
    <source>
        <strain evidence="1 2">SU-CL00105</strain>
    </source>
</reference>
<organism evidence="1 2">
    <name type="scientific">Pseudophaeobacter arcticus</name>
    <dbReference type="NCBI Taxonomy" id="385492"/>
    <lineage>
        <taxon>Bacteria</taxon>
        <taxon>Pseudomonadati</taxon>
        <taxon>Pseudomonadota</taxon>
        <taxon>Alphaproteobacteria</taxon>
        <taxon>Rhodobacterales</taxon>
        <taxon>Paracoccaceae</taxon>
        <taxon>Pseudophaeobacter</taxon>
    </lineage>
</organism>
<keyword evidence="2" id="KW-1185">Reference proteome</keyword>
<evidence type="ECO:0000313" key="1">
    <source>
        <dbReference type="EMBL" id="GAA6196001.1"/>
    </source>
</evidence>
<name>A0ABQ0AJG0_9RHOB</name>